<dbReference type="OrthoDB" id="2789670at2759"/>
<keyword evidence="3" id="KW-0812">Transmembrane</keyword>
<comment type="similarity">
    <text evidence="1">Belongs to the cytochrome P450 family.</text>
</comment>
<reference evidence="4" key="1">
    <citation type="journal article" date="2020" name="bioRxiv">
        <title>Hybrid origin of Populus tomentosa Carr. identified through genome sequencing and phylogenomic analysis.</title>
        <authorList>
            <person name="An X."/>
            <person name="Gao K."/>
            <person name="Chen Z."/>
            <person name="Li J."/>
            <person name="Yang X."/>
            <person name="Yang X."/>
            <person name="Zhou J."/>
            <person name="Guo T."/>
            <person name="Zhao T."/>
            <person name="Huang S."/>
            <person name="Miao D."/>
            <person name="Khan W.U."/>
            <person name="Rao P."/>
            <person name="Ye M."/>
            <person name="Lei B."/>
            <person name="Liao W."/>
            <person name="Wang J."/>
            <person name="Ji L."/>
            <person name="Li Y."/>
            <person name="Guo B."/>
            <person name="Mustafa N.S."/>
            <person name="Li S."/>
            <person name="Yun Q."/>
            <person name="Keller S.R."/>
            <person name="Mao J."/>
            <person name="Zhang R."/>
            <person name="Strauss S.H."/>
        </authorList>
    </citation>
    <scope>NUCLEOTIDE SEQUENCE</scope>
    <source>
        <strain evidence="4">GM15</strain>
        <tissue evidence="4">Leaf</tissue>
    </source>
</reference>
<dbReference type="InterPro" id="IPR036396">
    <property type="entry name" value="Cyt_P450_sf"/>
</dbReference>
<gene>
    <name evidence="4" type="ORF">POTOM_061739</name>
</gene>
<dbReference type="InterPro" id="IPR017972">
    <property type="entry name" value="Cyt_P450_CS"/>
</dbReference>
<evidence type="ECO:0000256" key="2">
    <source>
        <dbReference type="SAM" id="MobiDB-lite"/>
    </source>
</evidence>
<protein>
    <recommendedName>
        <fullName evidence="6">Transmembrane protein</fullName>
    </recommendedName>
</protein>
<comment type="caution">
    <text evidence="4">The sequence shown here is derived from an EMBL/GenBank/DDBJ whole genome shotgun (WGS) entry which is preliminary data.</text>
</comment>
<keyword evidence="5" id="KW-1185">Reference proteome</keyword>
<feature type="region of interest" description="Disordered" evidence="2">
    <location>
        <begin position="130"/>
        <end position="155"/>
    </location>
</feature>
<dbReference type="GO" id="GO:0005506">
    <property type="term" value="F:iron ion binding"/>
    <property type="evidence" value="ECO:0007669"/>
    <property type="project" value="InterPro"/>
</dbReference>
<dbReference type="InterPro" id="IPR001128">
    <property type="entry name" value="Cyt_P450"/>
</dbReference>
<dbReference type="EMBL" id="JAAWWB010001962">
    <property type="protein sequence ID" value="KAG6735618.1"/>
    <property type="molecule type" value="Genomic_DNA"/>
</dbReference>
<keyword evidence="1" id="KW-0503">Monooxygenase</keyword>
<feature type="transmembrane region" description="Helical" evidence="3">
    <location>
        <begin position="36"/>
        <end position="55"/>
    </location>
</feature>
<keyword evidence="1" id="KW-0408">Iron</keyword>
<name>A0A8X7XSM8_POPTO</name>
<evidence type="ECO:0000313" key="5">
    <source>
        <dbReference type="Proteomes" id="UP000886885"/>
    </source>
</evidence>
<evidence type="ECO:0000256" key="1">
    <source>
        <dbReference type="RuleBase" id="RU000461"/>
    </source>
</evidence>
<dbReference type="GO" id="GO:0016705">
    <property type="term" value="F:oxidoreductase activity, acting on paired donors, with incorporation or reduction of molecular oxygen"/>
    <property type="evidence" value="ECO:0007669"/>
    <property type="project" value="InterPro"/>
</dbReference>
<accession>A0A8X7XSM8</accession>
<keyword evidence="3" id="KW-1133">Transmembrane helix</keyword>
<proteinExistence type="inferred from homology"/>
<keyword evidence="1" id="KW-0560">Oxidoreductase</keyword>
<keyword evidence="3" id="KW-0472">Membrane</keyword>
<dbReference type="Gene3D" id="1.10.630.10">
    <property type="entry name" value="Cytochrome P450"/>
    <property type="match status" value="1"/>
</dbReference>
<dbReference type="GO" id="GO:0004497">
    <property type="term" value="F:monooxygenase activity"/>
    <property type="evidence" value="ECO:0007669"/>
    <property type="project" value="UniProtKB-KW"/>
</dbReference>
<keyword evidence="1" id="KW-0349">Heme</keyword>
<dbReference type="Proteomes" id="UP000886885">
    <property type="component" value="Unassembled WGS sequence"/>
</dbReference>
<dbReference type="SUPFAM" id="SSF48264">
    <property type="entry name" value="Cytochrome P450"/>
    <property type="match status" value="1"/>
</dbReference>
<keyword evidence="1" id="KW-0479">Metal-binding</keyword>
<organism evidence="4 5">
    <name type="scientific">Populus tomentosa</name>
    <name type="common">Chinese white poplar</name>
    <dbReference type="NCBI Taxonomy" id="118781"/>
    <lineage>
        <taxon>Eukaryota</taxon>
        <taxon>Viridiplantae</taxon>
        <taxon>Streptophyta</taxon>
        <taxon>Embryophyta</taxon>
        <taxon>Tracheophyta</taxon>
        <taxon>Spermatophyta</taxon>
        <taxon>Magnoliopsida</taxon>
        <taxon>eudicotyledons</taxon>
        <taxon>Gunneridae</taxon>
        <taxon>Pentapetalae</taxon>
        <taxon>rosids</taxon>
        <taxon>fabids</taxon>
        <taxon>Malpighiales</taxon>
        <taxon>Salicaceae</taxon>
        <taxon>Saliceae</taxon>
        <taxon>Populus</taxon>
    </lineage>
</organism>
<evidence type="ECO:0008006" key="6">
    <source>
        <dbReference type="Google" id="ProtNLM"/>
    </source>
</evidence>
<dbReference type="PROSITE" id="PS00086">
    <property type="entry name" value="CYTOCHROME_P450"/>
    <property type="match status" value="1"/>
</dbReference>
<sequence>MFGGSTFVVKQFGFSRLVGVCGIVWSRKALLGLLGLYLRCTLGVLCVVVFCYLPFGGGPRKCVGDMFASFEAVVAVSMLVRRFNFQVALGAPPVRMTTGATIHTTEGLKMTVTRRTRPPIMPKLEKTMFEVDESTSGPEGETQLGPKSEVSSANS</sequence>
<evidence type="ECO:0000256" key="3">
    <source>
        <dbReference type="SAM" id="Phobius"/>
    </source>
</evidence>
<dbReference type="GO" id="GO:0020037">
    <property type="term" value="F:heme binding"/>
    <property type="evidence" value="ECO:0007669"/>
    <property type="project" value="InterPro"/>
</dbReference>
<dbReference type="Pfam" id="PF00067">
    <property type="entry name" value="p450"/>
    <property type="match status" value="1"/>
</dbReference>
<evidence type="ECO:0000313" key="4">
    <source>
        <dbReference type="EMBL" id="KAG6735618.1"/>
    </source>
</evidence>
<dbReference type="AlphaFoldDB" id="A0A8X7XSM8"/>